<evidence type="ECO:0000313" key="3">
    <source>
        <dbReference type="Proteomes" id="UP000030647"/>
    </source>
</evidence>
<proteinExistence type="predicted"/>
<dbReference type="STRING" id="1231336.L248_2022"/>
<dbReference type="Proteomes" id="UP000030647">
    <property type="component" value="Unassembled WGS sequence"/>
</dbReference>
<dbReference type="HOGENOM" id="CLU_010997_0_0_9"/>
<gene>
    <name evidence="2" type="ORF">L248_2022</name>
</gene>
<sequence length="1042" mass="114776">MTLNPQLVPVSYHLRHFNKYKTLDLPAAANGNMTLIGENAVGKTTLANCFFPMLVDGSIATPSFNPAKSTDKVSQSATARNSQRDTRTFDSMLLGWGPGALKVRTGYSYVLFRSVRRQVILGLGARRVSGETRQHTWWFVVISEDVTGAPLTVVTTDDAGQCLEEKAFQEANAALGDQLQVFTTAVAYRDYVATHIYGFSDGKTLGLLANDYRLLASPTLTSGNEKFSPIKGALKNAQEGIDPMVIAAVANSQRDVNQYHGLLRRIDDAQRRLRRMKNAIFLANLNYLEATQLRPYNQAYTANEQAKEEKTQAEQEKRQYETQLTTLTAAKNEASGAVKELQQANADQGTVIERRRQYADQIKAAQDNLSRLLKILADIQAAQAQAADLATAITAQETQAAQLIDTELTPRKVQLMARSSRLPGLARVMERGAWADIRDGLARYLRQMVAAKAEYDHYDTLLDHLSRDVAITHTMQDQMGQSIDRHVQGFASGRAREDLQADNQAIHEGGASQMSSEFAPLRAKQAALLTQTPDLKVFLTEGALLPQLQKISQQITPAVVRLTKITREKETLQQRQDKLQGQIAAWQQTLPADFDAAAERQQIEDLQAARAALVIDTSLPQRLAAAQEKEAKLRDQIQQFTYERDVRTGRIESRQADIKRYTAQLKTLGADIMSKVTTLAPYFPEDVTLPDIEALQAYIRSRRSDIRGHSYADLGGQIGRAIHHHDGNGEDRSAVDVLFAERDHPDIASAMRQQRSIARNGLTVVAFDLNGALAILTADHAAVTKALNQSKTGNAVALHTYLVAAVQRISAQYAVITEYNQILAAGAAHQHIKLKVALSPAEGVKPAVIDEACDPELDQRPHLAGLINQRLNQLANNTEVADDEAAFLTEANRLLDTRQWSDFNVYIRRRDSAADDFELVDDKFVQSGGSGAEKAQAMVLPLLLVPKMVLQRAKAADAPHLVMFDEFADKLDPETAKAFAKTIVNFGFSFIATMPSGGQNKLLADGVDNIVWEVVGAPEQGDGRFHLNRVEKNMTWAAGATA</sequence>
<feature type="coiled-coil region" evidence="1">
    <location>
        <begin position="259"/>
        <end position="399"/>
    </location>
</feature>
<dbReference type="RefSeq" id="WP_022528889.1">
    <property type="nucleotide sequence ID" value="NZ_KI271584.1"/>
</dbReference>
<dbReference type="AlphaFoldDB" id="U4TM52"/>
<keyword evidence="1" id="KW-0175">Coiled coil</keyword>
<dbReference type="OrthoDB" id="2329234at2"/>
<feature type="coiled-coil region" evidence="1">
    <location>
        <begin position="562"/>
        <end position="589"/>
    </location>
</feature>
<dbReference type="InterPro" id="IPR027417">
    <property type="entry name" value="P-loop_NTPase"/>
</dbReference>
<protein>
    <recommendedName>
        <fullName evidence="4">Chromosome segregation ATPase</fullName>
    </recommendedName>
</protein>
<dbReference type="eggNOG" id="COG1196">
    <property type="taxonomic scope" value="Bacteria"/>
</dbReference>
<evidence type="ECO:0008006" key="4">
    <source>
        <dbReference type="Google" id="ProtNLM"/>
    </source>
</evidence>
<organism evidence="2 3">
    <name type="scientific">Schleiferilactobacillus shenzhenensis LY-73</name>
    <dbReference type="NCBI Taxonomy" id="1231336"/>
    <lineage>
        <taxon>Bacteria</taxon>
        <taxon>Bacillati</taxon>
        <taxon>Bacillota</taxon>
        <taxon>Bacilli</taxon>
        <taxon>Lactobacillales</taxon>
        <taxon>Lactobacillaceae</taxon>
        <taxon>Schleiferilactobacillus</taxon>
    </lineage>
</organism>
<keyword evidence="3" id="KW-1185">Reference proteome</keyword>
<accession>U4TM52</accession>
<evidence type="ECO:0000256" key="1">
    <source>
        <dbReference type="SAM" id="Coils"/>
    </source>
</evidence>
<dbReference type="SUPFAM" id="SSF52540">
    <property type="entry name" value="P-loop containing nucleoside triphosphate hydrolases"/>
    <property type="match status" value="1"/>
</dbReference>
<reference evidence="3" key="1">
    <citation type="journal article" date="2013" name="Genome Announc.">
        <title>Whole-Genome Sequencing of Lactobacillus shenzhenensis Strain LY-73T.</title>
        <authorList>
            <person name="Lin Z."/>
            <person name="Liu Z."/>
            <person name="Yang R."/>
            <person name="Zou Y."/>
            <person name="Wan D."/>
            <person name="Chen J."/>
            <person name="Guo M."/>
            <person name="Zhao J."/>
            <person name="Fang C."/>
            <person name="Yang R."/>
            <person name="Liu F."/>
        </authorList>
    </citation>
    <scope>NUCLEOTIDE SEQUENCE [LARGE SCALE GENOMIC DNA]</scope>
    <source>
        <strain evidence="3">LY-73</strain>
    </source>
</reference>
<evidence type="ECO:0000313" key="2">
    <source>
        <dbReference type="EMBL" id="ERL65946.1"/>
    </source>
</evidence>
<dbReference type="EMBL" id="KI271584">
    <property type="protein sequence ID" value="ERL65946.1"/>
    <property type="molecule type" value="Genomic_DNA"/>
</dbReference>
<dbReference type="Pfam" id="PF13558">
    <property type="entry name" value="SbcC_Walker_B"/>
    <property type="match status" value="1"/>
</dbReference>
<name>U4TM52_9LACO</name>